<protein>
    <submittedName>
        <fullName evidence="1">Uncharacterized protein</fullName>
    </submittedName>
</protein>
<dbReference type="EMBL" id="JANPWB010000010">
    <property type="protein sequence ID" value="KAJ1140655.1"/>
    <property type="molecule type" value="Genomic_DNA"/>
</dbReference>
<gene>
    <name evidence="1" type="ORF">NDU88_007004</name>
</gene>
<evidence type="ECO:0000313" key="1">
    <source>
        <dbReference type="EMBL" id="KAJ1140655.1"/>
    </source>
</evidence>
<keyword evidence="2" id="KW-1185">Reference proteome</keyword>
<accession>A0AAV7QKQ1</accession>
<organism evidence="1 2">
    <name type="scientific">Pleurodeles waltl</name>
    <name type="common">Iberian ribbed newt</name>
    <dbReference type="NCBI Taxonomy" id="8319"/>
    <lineage>
        <taxon>Eukaryota</taxon>
        <taxon>Metazoa</taxon>
        <taxon>Chordata</taxon>
        <taxon>Craniata</taxon>
        <taxon>Vertebrata</taxon>
        <taxon>Euteleostomi</taxon>
        <taxon>Amphibia</taxon>
        <taxon>Batrachia</taxon>
        <taxon>Caudata</taxon>
        <taxon>Salamandroidea</taxon>
        <taxon>Salamandridae</taxon>
        <taxon>Pleurodelinae</taxon>
        <taxon>Pleurodeles</taxon>
    </lineage>
</organism>
<proteinExistence type="predicted"/>
<dbReference type="Proteomes" id="UP001066276">
    <property type="component" value="Chromosome 6"/>
</dbReference>
<sequence>MSRNRTSIWLRIVSREKAVGRGKRSEAMISGREMVELVLLKKEHLKRKKVMWEMNEDIALLVPRGQRDTQNNLKLYRVRSGETPKVITLAAWPEEAESRSDNLFDMEVQKLCEQLEY</sequence>
<reference evidence="1" key="1">
    <citation type="journal article" date="2022" name="bioRxiv">
        <title>Sequencing and chromosome-scale assembly of the giantPleurodeles waltlgenome.</title>
        <authorList>
            <person name="Brown T."/>
            <person name="Elewa A."/>
            <person name="Iarovenko S."/>
            <person name="Subramanian E."/>
            <person name="Araus A.J."/>
            <person name="Petzold A."/>
            <person name="Susuki M."/>
            <person name="Suzuki K.-i.T."/>
            <person name="Hayashi T."/>
            <person name="Toyoda A."/>
            <person name="Oliveira C."/>
            <person name="Osipova E."/>
            <person name="Leigh N.D."/>
            <person name="Simon A."/>
            <person name="Yun M.H."/>
        </authorList>
    </citation>
    <scope>NUCLEOTIDE SEQUENCE</scope>
    <source>
        <strain evidence="1">20211129_DDA</strain>
        <tissue evidence="1">Liver</tissue>
    </source>
</reference>
<name>A0AAV7QKQ1_PLEWA</name>
<evidence type="ECO:0000313" key="2">
    <source>
        <dbReference type="Proteomes" id="UP001066276"/>
    </source>
</evidence>
<comment type="caution">
    <text evidence="1">The sequence shown here is derived from an EMBL/GenBank/DDBJ whole genome shotgun (WGS) entry which is preliminary data.</text>
</comment>
<dbReference type="AlphaFoldDB" id="A0AAV7QKQ1"/>